<protein>
    <submittedName>
        <fullName evidence="1">Uncharacterized protein</fullName>
    </submittedName>
</protein>
<sequence length="200" mass="22760">MNAPGSGEWIEGFESIADMASLEIYDGRELGIAEGDLEATKRHFKETYTMLPTLGWMWAQDFIVIDAQSYVSYVHPDPEEARPRPPPFAACFGDRGGHVRLVDTVEYPKEMLDEISPGYKGEMKMLSSLVFTEVYPLLATSALRPTSLWPLARLHPREVYVGHTTSSQESWWEFCRLDVAAMTNGFFEEMRKKKAAMLKR</sequence>
<proteinExistence type="predicted"/>
<name>A0A9P4H1Z5_9PLEO</name>
<dbReference type="AlphaFoldDB" id="A0A9P4H1Z5"/>
<evidence type="ECO:0000313" key="2">
    <source>
        <dbReference type="Proteomes" id="UP000799777"/>
    </source>
</evidence>
<accession>A0A9P4H1Z5</accession>
<reference evidence="1" key="1">
    <citation type="journal article" date="2020" name="Stud. Mycol.">
        <title>101 Dothideomycetes genomes: a test case for predicting lifestyles and emergence of pathogens.</title>
        <authorList>
            <person name="Haridas S."/>
            <person name="Albert R."/>
            <person name="Binder M."/>
            <person name="Bloem J."/>
            <person name="Labutti K."/>
            <person name="Salamov A."/>
            <person name="Andreopoulos B."/>
            <person name="Baker S."/>
            <person name="Barry K."/>
            <person name="Bills G."/>
            <person name="Bluhm B."/>
            <person name="Cannon C."/>
            <person name="Castanera R."/>
            <person name="Culley D."/>
            <person name="Daum C."/>
            <person name="Ezra D."/>
            <person name="Gonzalez J."/>
            <person name="Henrissat B."/>
            <person name="Kuo A."/>
            <person name="Liang C."/>
            <person name="Lipzen A."/>
            <person name="Lutzoni F."/>
            <person name="Magnuson J."/>
            <person name="Mondo S."/>
            <person name="Nolan M."/>
            <person name="Ohm R."/>
            <person name="Pangilinan J."/>
            <person name="Park H.-J."/>
            <person name="Ramirez L."/>
            <person name="Alfaro M."/>
            <person name="Sun H."/>
            <person name="Tritt A."/>
            <person name="Yoshinaga Y."/>
            <person name="Zwiers L.-H."/>
            <person name="Turgeon B."/>
            <person name="Goodwin S."/>
            <person name="Spatafora J."/>
            <person name="Crous P."/>
            <person name="Grigoriev I."/>
        </authorList>
    </citation>
    <scope>NUCLEOTIDE SEQUENCE</scope>
    <source>
        <strain evidence="1">CBS 110217</strain>
    </source>
</reference>
<dbReference type="Proteomes" id="UP000799777">
    <property type="component" value="Unassembled WGS sequence"/>
</dbReference>
<gene>
    <name evidence="1" type="ORF">EK21DRAFT_92138</name>
</gene>
<dbReference type="OrthoDB" id="3437405at2759"/>
<organism evidence="1 2">
    <name type="scientific">Setomelanomma holmii</name>
    <dbReference type="NCBI Taxonomy" id="210430"/>
    <lineage>
        <taxon>Eukaryota</taxon>
        <taxon>Fungi</taxon>
        <taxon>Dikarya</taxon>
        <taxon>Ascomycota</taxon>
        <taxon>Pezizomycotina</taxon>
        <taxon>Dothideomycetes</taxon>
        <taxon>Pleosporomycetidae</taxon>
        <taxon>Pleosporales</taxon>
        <taxon>Pleosporineae</taxon>
        <taxon>Phaeosphaeriaceae</taxon>
        <taxon>Setomelanomma</taxon>
    </lineage>
</organism>
<evidence type="ECO:0000313" key="1">
    <source>
        <dbReference type="EMBL" id="KAF2026783.1"/>
    </source>
</evidence>
<dbReference type="EMBL" id="ML978237">
    <property type="protein sequence ID" value="KAF2026783.1"/>
    <property type="molecule type" value="Genomic_DNA"/>
</dbReference>
<comment type="caution">
    <text evidence="1">The sequence shown here is derived from an EMBL/GenBank/DDBJ whole genome shotgun (WGS) entry which is preliminary data.</text>
</comment>
<keyword evidence="2" id="KW-1185">Reference proteome</keyword>